<dbReference type="AlphaFoldDB" id="A0AAV8RVS7"/>
<keyword evidence="13 17" id="KW-0472">Membrane</keyword>
<feature type="binding site" evidence="15">
    <location>
        <position position="568"/>
    </location>
    <ligand>
        <name>GTP</name>
        <dbReference type="ChEBI" id="CHEBI:37565"/>
    </ligand>
</feature>
<dbReference type="GO" id="GO:0016192">
    <property type="term" value="P:vesicle-mediated transport"/>
    <property type="evidence" value="ECO:0007669"/>
    <property type="project" value="UniProtKB-KW"/>
</dbReference>
<dbReference type="Proteomes" id="UP001222027">
    <property type="component" value="Unassembled WGS sequence"/>
</dbReference>
<sequence>MADPTTPLLEPSKEAFFHENCPGCKQDRRNQLHLGIPFREFFFIWIVALCSALPISSLYPFLYFMIRDLNIAKRAQDIGFFAGFVGSAFMLGRSLTSIFWGMVADRYGRKPVIMISLFAIIVFNTLFGLSISYWMAITTRLLLGLLSGLLGPIQAYASEVCRKEYQALGLSIVDTSWAMGLIFGPAIGGFLAQPAEKYPNIFARECLFGRFPYFLPCLCISLFSVAALIACLWLPETMHMHSECGPEYEPIEVMEAPPHCPNLKGYDRETKQRRWFSEQSILRNRLLMSSIVLYCIFGLQSTAYTEIFSLWAVSNKSYGGLSFSSQEVGLVLAISGISLLVYQLVLFPCIAKHLGPINFTRVVAVLLIPLLASYPFMAKLSGLDLKLTVTCASSFRSIFSSTITIGMNILMNNAVSPHKRGAANGMAVAALSLFKAVAPAGAGILFSWAQNHQGASILSGDYIVFFVLDIFGLVGLILTFEPFLTQPAFLPQSPADGTMGLSFGKLFSRLFAKKEMRILMVGLDAAGKTTILYKLKLGEIVTTIPTIGFNVETVEYKNISFTVWDVGGQDKIRPLWRHYFQNTQGLIFVVDSNDRDRIVEARDELHRMLNEDELRDAVLLVFANKQDLPNAMNAAEITDKLGLHSLRQRHWYIQSTCATSGEGLYEGLDWLSSNIGSK</sequence>
<keyword evidence="16" id="KW-0460">Magnesium</keyword>
<evidence type="ECO:0000256" key="12">
    <source>
        <dbReference type="ARBA" id="ARBA00023134"/>
    </source>
</evidence>
<dbReference type="InterPro" id="IPR020846">
    <property type="entry name" value="MFS_dom"/>
</dbReference>
<keyword evidence="11" id="KW-0333">Golgi apparatus</keyword>
<evidence type="ECO:0000313" key="19">
    <source>
        <dbReference type="EMBL" id="KAJ8510442.1"/>
    </source>
</evidence>
<feature type="transmembrane region" description="Helical" evidence="17">
    <location>
        <begin position="213"/>
        <end position="234"/>
    </location>
</feature>
<keyword evidence="9" id="KW-0653">Protein transport</keyword>
<dbReference type="NCBIfam" id="TIGR00231">
    <property type="entry name" value="small_GTP"/>
    <property type="match status" value="1"/>
</dbReference>
<feature type="binding site" evidence="16">
    <location>
        <position position="546"/>
    </location>
    <ligand>
        <name>Mg(2+)</name>
        <dbReference type="ChEBI" id="CHEBI:18420"/>
    </ligand>
</feature>
<dbReference type="Pfam" id="PF07690">
    <property type="entry name" value="MFS_1"/>
    <property type="match status" value="1"/>
</dbReference>
<feature type="transmembrane region" description="Helical" evidence="17">
    <location>
        <begin position="291"/>
        <end position="313"/>
    </location>
</feature>
<dbReference type="EMBL" id="JAQQAF010000001">
    <property type="protein sequence ID" value="KAJ8510442.1"/>
    <property type="molecule type" value="Genomic_DNA"/>
</dbReference>
<evidence type="ECO:0000256" key="13">
    <source>
        <dbReference type="ARBA" id="ARBA00023136"/>
    </source>
</evidence>
<evidence type="ECO:0000256" key="10">
    <source>
        <dbReference type="ARBA" id="ARBA00022989"/>
    </source>
</evidence>
<evidence type="ECO:0000256" key="4">
    <source>
        <dbReference type="ARBA" id="ARBA00022448"/>
    </source>
</evidence>
<dbReference type="InterPro" id="IPR045872">
    <property type="entry name" value="Arf1-5-like"/>
</dbReference>
<comment type="similarity">
    <text evidence="3">Belongs to the small GTPase superfamily. Arf family.</text>
</comment>
<evidence type="ECO:0000256" key="3">
    <source>
        <dbReference type="ARBA" id="ARBA00010290"/>
    </source>
</evidence>
<dbReference type="InterPro" id="IPR006689">
    <property type="entry name" value="Small_GTPase_ARF/SAR"/>
</dbReference>
<dbReference type="SMART" id="SM00178">
    <property type="entry name" value="SAR"/>
    <property type="match status" value="1"/>
</dbReference>
<dbReference type="SMART" id="SM00177">
    <property type="entry name" value="ARF"/>
    <property type="match status" value="1"/>
</dbReference>
<dbReference type="InterPro" id="IPR036259">
    <property type="entry name" value="MFS_trans_sf"/>
</dbReference>
<gene>
    <name evidence="19" type="ORF">OPV22_000876</name>
</gene>
<evidence type="ECO:0000256" key="5">
    <source>
        <dbReference type="ARBA" id="ARBA00022692"/>
    </source>
</evidence>
<name>A0AAV8RVS7_ENSVE</name>
<evidence type="ECO:0000259" key="18">
    <source>
        <dbReference type="PROSITE" id="PS50850"/>
    </source>
</evidence>
<feature type="transmembrane region" description="Helical" evidence="17">
    <location>
        <begin position="427"/>
        <end position="450"/>
    </location>
</feature>
<dbReference type="InterPro" id="IPR011701">
    <property type="entry name" value="MFS"/>
</dbReference>
<evidence type="ECO:0000256" key="11">
    <source>
        <dbReference type="ARBA" id="ARBA00023034"/>
    </source>
</evidence>
<dbReference type="PANTHER" id="PTHR23504">
    <property type="entry name" value="MAJOR FACILITATOR SUPERFAMILY DOMAIN-CONTAINING PROTEIN 10"/>
    <property type="match status" value="1"/>
</dbReference>
<dbReference type="PROSITE" id="PS50850">
    <property type="entry name" value="MFS"/>
    <property type="match status" value="1"/>
</dbReference>
<comment type="caution">
    <text evidence="19">The sequence shown here is derived from an EMBL/GenBank/DDBJ whole genome shotgun (WGS) entry which is preliminary data.</text>
</comment>
<keyword evidence="7 15" id="KW-0547">Nucleotide-binding</keyword>
<dbReference type="SUPFAM" id="SSF52540">
    <property type="entry name" value="P-loop containing nucleoside triphosphate hydrolases"/>
    <property type="match status" value="1"/>
</dbReference>
<feature type="domain" description="Major facilitator superfamily (MFS) profile" evidence="18">
    <location>
        <begin position="40"/>
        <end position="487"/>
    </location>
</feature>
<feature type="transmembrane region" description="Helical" evidence="17">
    <location>
        <begin position="78"/>
        <end position="100"/>
    </location>
</feature>
<dbReference type="GO" id="GO:0015031">
    <property type="term" value="P:protein transport"/>
    <property type="evidence" value="ECO:0007669"/>
    <property type="project" value="UniProtKB-KW"/>
</dbReference>
<dbReference type="PANTHER" id="PTHR23504:SF15">
    <property type="entry name" value="MAJOR FACILITATOR SUPERFAMILY (MFS) PROFILE DOMAIN-CONTAINING PROTEIN"/>
    <property type="match status" value="1"/>
</dbReference>
<dbReference type="PRINTS" id="PR00328">
    <property type="entry name" value="SAR1GTPBP"/>
</dbReference>
<dbReference type="GO" id="GO:0003924">
    <property type="term" value="F:GTPase activity"/>
    <property type="evidence" value="ECO:0007669"/>
    <property type="project" value="InterPro"/>
</dbReference>
<organism evidence="19 20">
    <name type="scientific">Ensete ventricosum</name>
    <name type="common">Abyssinian banana</name>
    <name type="synonym">Musa ensete</name>
    <dbReference type="NCBI Taxonomy" id="4639"/>
    <lineage>
        <taxon>Eukaryota</taxon>
        <taxon>Viridiplantae</taxon>
        <taxon>Streptophyta</taxon>
        <taxon>Embryophyta</taxon>
        <taxon>Tracheophyta</taxon>
        <taxon>Spermatophyta</taxon>
        <taxon>Magnoliopsida</taxon>
        <taxon>Liliopsida</taxon>
        <taxon>Zingiberales</taxon>
        <taxon>Musaceae</taxon>
        <taxon>Ensete</taxon>
    </lineage>
</organism>
<dbReference type="InterPro" id="IPR005225">
    <property type="entry name" value="Small_GTP-bd"/>
</dbReference>
<keyword evidence="8" id="KW-0931">ER-Golgi transport</keyword>
<dbReference type="Gene3D" id="1.20.1250.20">
    <property type="entry name" value="MFS general substrate transporter like domains"/>
    <property type="match status" value="1"/>
</dbReference>
<evidence type="ECO:0000256" key="1">
    <source>
        <dbReference type="ARBA" id="ARBA00004141"/>
    </source>
</evidence>
<dbReference type="InterPro" id="IPR027417">
    <property type="entry name" value="P-loop_NTPase"/>
</dbReference>
<accession>A0AAV8RVS7</accession>
<dbReference type="GO" id="GO:0022857">
    <property type="term" value="F:transmembrane transporter activity"/>
    <property type="evidence" value="ECO:0007669"/>
    <property type="project" value="InterPro"/>
</dbReference>
<dbReference type="CDD" id="cd17330">
    <property type="entry name" value="MFS_SLC46_TetA_like"/>
    <property type="match status" value="1"/>
</dbReference>
<dbReference type="SMART" id="SM00175">
    <property type="entry name" value="RAB"/>
    <property type="match status" value="1"/>
</dbReference>
<evidence type="ECO:0000256" key="6">
    <source>
        <dbReference type="ARBA" id="ARBA00022707"/>
    </source>
</evidence>
<feature type="transmembrane region" description="Helical" evidence="17">
    <location>
        <begin position="462"/>
        <end position="480"/>
    </location>
</feature>
<keyword evidence="6" id="KW-0519">Myristate</keyword>
<feature type="transmembrane region" description="Helical" evidence="17">
    <location>
        <begin position="41"/>
        <end position="66"/>
    </location>
</feature>
<feature type="transmembrane region" description="Helical" evidence="17">
    <location>
        <begin position="328"/>
        <end position="347"/>
    </location>
</feature>
<keyword evidence="5 17" id="KW-0812">Transmembrane</keyword>
<dbReference type="Gene3D" id="3.40.50.300">
    <property type="entry name" value="P-loop containing nucleotide triphosphate hydrolases"/>
    <property type="match status" value="1"/>
</dbReference>
<protein>
    <recommendedName>
        <fullName evidence="18">Major facilitator superfamily (MFS) profile domain-containing protein</fullName>
    </recommendedName>
</protein>
<dbReference type="Pfam" id="PF00025">
    <property type="entry name" value="Arf"/>
    <property type="match status" value="1"/>
</dbReference>
<dbReference type="GO" id="GO:0046872">
    <property type="term" value="F:metal ion binding"/>
    <property type="evidence" value="ECO:0007669"/>
    <property type="project" value="UniProtKB-KW"/>
</dbReference>
<dbReference type="GO" id="GO:0016004">
    <property type="term" value="F:phospholipase activator activity"/>
    <property type="evidence" value="ECO:0007669"/>
    <property type="project" value="UniProtKB-ARBA"/>
</dbReference>
<feature type="transmembrane region" description="Helical" evidence="17">
    <location>
        <begin position="112"/>
        <end position="135"/>
    </location>
</feature>
<evidence type="ECO:0000256" key="8">
    <source>
        <dbReference type="ARBA" id="ARBA00022892"/>
    </source>
</evidence>
<reference evidence="19 20" key="1">
    <citation type="submission" date="2022-12" db="EMBL/GenBank/DDBJ databases">
        <title>Chromosome-scale assembly of the Ensete ventricosum genome.</title>
        <authorList>
            <person name="Dussert Y."/>
            <person name="Stocks J."/>
            <person name="Wendawek A."/>
            <person name="Woldeyes F."/>
            <person name="Nichols R.A."/>
            <person name="Borrell J.S."/>
        </authorList>
    </citation>
    <scope>NUCLEOTIDE SEQUENCE [LARGE SCALE GENOMIC DNA]</scope>
    <source>
        <strain evidence="20">cv. Maze</strain>
        <tissue evidence="19">Seeds</tissue>
    </source>
</reference>
<keyword evidence="10 17" id="KW-1133">Transmembrane helix</keyword>
<dbReference type="GO" id="GO:0005794">
    <property type="term" value="C:Golgi apparatus"/>
    <property type="evidence" value="ECO:0007669"/>
    <property type="project" value="UniProtKB-SubCell"/>
</dbReference>
<feature type="binding site" evidence="15">
    <location>
        <begin position="522"/>
        <end position="529"/>
    </location>
    <ligand>
        <name>GTP</name>
        <dbReference type="ChEBI" id="CHEBI:37565"/>
    </ligand>
</feature>
<comment type="subcellular location">
    <subcellularLocation>
        <location evidence="2">Golgi apparatus</location>
    </subcellularLocation>
    <subcellularLocation>
        <location evidence="1">Membrane</location>
        <topology evidence="1">Multi-pass membrane protein</topology>
    </subcellularLocation>
</comment>
<feature type="binding site" evidence="15">
    <location>
        <begin position="624"/>
        <end position="627"/>
    </location>
    <ligand>
        <name>GTP</name>
        <dbReference type="ChEBI" id="CHEBI:37565"/>
    </ligand>
</feature>
<feature type="transmembrane region" description="Helical" evidence="17">
    <location>
        <begin position="170"/>
        <end position="193"/>
    </location>
</feature>
<dbReference type="PROSITE" id="PS51417">
    <property type="entry name" value="ARF"/>
    <property type="match status" value="1"/>
</dbReference>
<feature type="binding site" evidence="16">
    <location>
        <position position="529"/>
    </location>
    <ligand>
        <name>Mg(2+)</name>
        <dbReference type="ChEBI" id="CHEBI:18420"/>
    </ligand>
</feature>
<evidence type="ECO:0000256" key="9">
    <source>
        <dbReference type="ARBA" id="ARBA00022927"/>
    </source>
</evidence>
<proteinExistence type="inferred from homology"/>
<evidence type="ECO:0000313" key="20">
    <source>
        <dbReference type="Proteomes" id="UP001222027"/>
    </source>
</evidence>
<keyword evidence="20" id="KW-1185">Reference proteome</keyword>
<keyword evidence="14" id="KW-0449">Lipoprotein</keyword>
<evidence type="ECO:0000256" key="17">
    <source>
        <dbReference type="SAM" id="Phobius"/>
    </source>
</evidence>
<evidence type="ECO:0000256" key="16">
    <source>
        <dbReference type="PIRSR" id="PIRSR606689-2"/>
    </source>
</evidence>
<dbReference type="FunFam" id="3.40.50.300:FF:003500">
    <property type="entry name" value="ADP-ribosylation factor 1"/>
    <property type="match status" value="1"/>
</dbReference>
<dbReference type="GO" id="GO:0016020">
    <property type="term" value="C:membrane"/>
    <property type="evidence" value="ECO:0007669"/>
    <property type="project" value="UniProtKB-SubCell"/>
</dbReference>
<dbReference type="CDD" id="cd04150">
    <property type="entry name" value="Arf1_5_like"/>
    <property type="match status" value="1"/>
</dbReference>
<evidence type="ECO:0000256" key="2">
    <source>
        <dbReference type="ARBA" id="ARBA00004555"/>
    </source>
</evidence>
<evidence type="ECO:0000256" key="14">
    <source>
        <dbReference type="ARBA" id="ARBA00023288"/>
    </source>
</evidence>
<dbReference type="SUPFAM" id="SSF103473">
    <property type="entry name" value="MFS general substrate transporter"/>
    <property type="match status" value="1"/>
</dbReference>
<keyword evidence="12 15" id="KW-0342">GTP-binding</keyword>
<keyword evidence="16" id="KW-0479">Metal-binding</keyword>
<evidence type="ECO:0000256" key="15">
    <source>
        <dbReference type="PIRSR" id="PIRSR606689-1"/>
    </source>
</evidence>
<dbReference type="GO" id="GO:0005525">
    <property type="term" value="F:GTP binding"/>
    <property type="evidence" value="ECO:0007669"/>
    <property type="project" value="UniProtKB-KW"/>
</dbReference>
<keyword evidence="4" id="KW-0813">Transport</keyword>
<feature type="transmembrane region" description="Helical" evidence="17">
    <location>
        <begin position="359"/>
        <end position="377"/>
    </location>
</feature>
<evidence type="ECO:0000256" key="7">
    <source>
        <dbReference type="ARBA" id="ARBA00022741"/>
    </source>
</evidence>